<organism evidence="9 10">
    <name type="scientific">Pseudidiomarina aestuarii</name>
    <dbReference type="NCBI Taxonomy" id="624146"/>
    <lineage>
        <taxon>Bacteria</taxon>
        <taxon>Pseudomonadati</taxon>
        <taxon>Pseudomonadota</taxon>
        <taxon>Gammaproteobacteria</taxon>
        <taxon>Alteromonadales</taxon>
        <taxon>Idiomarinaceae</taxon>
        <taxon>Pseudidiomarina</taxon>
    </lineage>
</organism>
<accession>A0A6N4DFS8</accession>
<dbReference type="Proteomes" id="UP000241514">
    <property type="component" value="Unassembled WGS sequence"/>
</dbReference>
<dbReference type="GO" id="GO:0055085">
    <property type="term" value="P:transmembrane transport"/>
    <property type="evidence" value="ECO:0007669"/>
    <property type="project" value="InterPro"/>
</dbReference>
<dbReference type="SUPFAM" id="SSF161098">
    <property type="entry name" value="MetI-like"/>
    <property type="match status" value="2"/>
</dbReference>
<feature type="transmembrane region" description="Helical" evidence="7">
    <location>
        <begin position="290"/>
        <end position="311"/>
    </location>
</feature>
<evidence type="ECO:0000256" key="3">
    <source>
        <dbReference type="ARBA" id="ARBA00022475"/>
    </source>
</evidence>
<reference evidence="9 10" key="1">
    <citation type="submission" date="2018-03" db="EMBL/GenBank/DDBJ databases">
        <title>Cross-interface Injection: A General Nanoliter Liquid Handling Method Applied to Single Cells Genome Amplification Automated Nanoliter Liquid Handling Applied to Single Cell Multiple Displacement Amplification.</title>
        <authorList>
            <person name="Yun J."/>
            <person name="Xu P."/>
            <person name="Xu J."/>
            <person name="Dai X."/>
            <person name="Wang Y."/>
            <person name="Zheng X."/>
            <person name="Cao C."/>
            <person name="Yi Q."/>
            <person name="Zhu Y."/>
            <person name="Wang L."/>
            <person name="Dong Z."/>
            <person name="Huang Y."/>
            <person name="Huang L."/>
            <person name="Du W."/>
        </authorList>
    </citation>
    <scope>NUCLEOTIDE SEQUENCE [LARGE SCALE GENOMIC DNA]</scope>
    <source>
        <strain evidence="9 10">A9-4</strain>
    </source>
</reference>
<feature type="transmembrane region" description="Helical" evidence="7">
    <location>
        <begin position="28"/>
        <end position="49"/>
    </location>
</feature>
<comment type="caution">
    <text evidence="9">The sequence shown here is derived from an EMBL/GenBank/DDBJ whole genome shotgun (WGS) entry which is preliminary data.</text>
</comment>
<name>A0A6N4DFS8_9GAMM</name>
<feature type="transmembrane region" description="Helical" evidence="7">
    <location>
        <begin position="127"/>
        <end position="151"/>
    </location>
</feature>
<evidence type="ECO:0000259" key="8">
    <source>
        <dbReference type="PROSITE" id="PS50928"/>
    </source>
</evidence>
<keyword evidence="2 7" id="KW-0813">Transport</keyword>
<feature type="transmembrane region" description="Helical" evidence="7">
    <location>
        <begin position="171"/>
        <end position="200"/>
    </location>
</feature>
<feature type="transmembrane region" description="Helical" evidence="7">
    <location>
        <begin position="341"/>
        <end position="358"/>
    </location>
</feature>
<feature type="transmembrane region" description="Helical" evidence="7">
    <location>
        <begin position="212"/>
        <end position="233"/>
    </location>
</feature>
<dbReference type="PROSITE" id="PS50928">
    <property type="entry name" value="ABC_TM1"/>
    <property type="match status" value="1"/>
</dbReference>
<evidence type="ECO:0000256" key="5">
    <source>
        <dbReference type="ARBA" id="ARBA00022989"/>
    </source>
</evidence>
<proteinExistence type="inferred from homology"/>
<feature type="transmembrane region" description="Helical" evidence="7">
    <location>
        <begin position="239"/>
        <end position="258"/>
    </location>
</feature>
<keyword evidence="4 7" id="KW-0812">Transmembrane</keyword>
<dbReference type="PANTHER" id="PTHR30183">
    <property type="entry name" value="MOLYBDENUM TRANSPORT SYSTEM PERMEASE PROTEIN MODB"/>
    <property type="match status" value="1"/>
</dbReference>
<evidence type="ECO:0000313" key="10">
    <source>
        <dbReference type="Proteomes" id="UP000241514"/>
    </source>
</evidence>
<sequence length="371" mass="41860">MIGRSQGHSETRTWWLIVIPALVQRLRLPLCVVAVYSLTVVDLALFAAPQTPAPLAVQVVQWQLQFNPLSQQLAVVGSVVLALLAVLVCGWVRLQEWILFTWAQRLLSRAVTQSELILLKISRIGRVLPSAFMGLAILLLVALVALVHGRGWFYPALLPQQWDFTLWHNEWLFLAMGAWRAFWIAVVVASISLALCIVTAEWQRARQQKIPMALLLLPLFIPQVFLVLVWIPWTDTNLFWVAWAHVPFSYAYALLAYLPAEERFEQRYLQQSQTFGYSFWRAWWAVKRPLLKVPLLTAFALAMLVSIAQYVPTLLIGGGRVSTLTTDFVALSSGSNSSMQALYALTMWLLCALVLVVLKPRATAAREGEIQ</sequence>
<protein>
    <recommendedName>
        <fullName evidence="8">ABC transmembrane type-1 domain-containing protein</fullName>
    </recommendedName>
</protein>
<evidence type="ECO:0000256" key="7">
    <source>
        <dbReference type="RuleBase" id="RU363032"/>
    </source>
</evidence>
<evidence type="ECO:0000256" key="6">
    <source>
        <dbReference type="ARBA" id="ARBA00023136"/>
    </source>
</evidence>
<evidence type="ECO:0000256" key="1">
    <source>
        <dbReference type="ARBA" id="ARBA00004651"/>
    </source>
</evidence>
<gene>
    <name evidence="9" type="ORF">C9928_02090</name>
</gene>
<dbReference type="InterPro" id="IPR035906">
    <property type="entry name" value="MetI-like_sf"/>
</dbReference>
<evidence type="ECO:0000256" key="4">
    <source>
        <dbReference type="ARBA" id="ARBA00022692"/>
    </source>
</evidence>
<keyword evidence="6 7" id="KW-0472">Membrane</keyword>
<feature type="domain" description="ABC transmembrane type-1" evidence="8">
    <location>
        <begin position="178"/>
        <end position="358"/>
    </location>
</feature>
<comment type="subcellular location">
    <subcellularLocation>
        <location evidence="1 7">Cell membrane</location>
        <topology evidence="1 7">Multi-pass membrane protein</topology>
    </subcellularLocation>
</comment>
<dbReference type="AlphaFoldDB" id="A0A6N4DFS8"/>
<dbReference type="EMBL" id="PYVG01000006">
    <property type="protein sequence ID" value="PTB89890.1"/>
    <property type="molecule type" value="Genomic_DNA"/>
</dbReference>
<dbReference type="CDD" id="cd06261">
    <property type="entry name" value="TM_PBP2"/>
    <property type="match status" value="1"/>
</dbReference>
<keyword evidence="3" id="KW-1003">Cell membrane</keyword>
<evidence type="ECO:0000313" key="9">
    <source>
        <dbReference type="EMBL" id="PTB89890.1"/>
    </source>
</evidence>
<comment type="similarity">
    <text evidence="7">Belongs to the binding-protein-dependent transport system permease family.</text>
</comment>
<dbReference type="Pfam" id="PF00528">
    <property type="entry name" value="BPD_transp_1"/>
    <property type="match status" value="1"/>
</dbReference>
<dbReference type="GO" id="GO:0005886">
    <property type="term" value="C:plasma membrane"/>
    <property type="evidence" value="ECO:0007669"/>
    <property type="project" value="UniProtKB-SubCell"/>
</dbReference>
<feature type="transmembrane region" description="Helical" evidence="7">
    <location>
        <begin position="69"/>
        <end position="92"/>
    </location>
</feature>
<keyword evidence="5 7" id="KW-1133">Transmembrane helix</keyword>
<evidence type="ECO:0000256" key="2">
    <source>
        <dbReference type="ARBA" id="ARBA00022448"/>
    </source>
</evidence>
<dbReference type="InterPro" id="IPR000515">
    <property type="entry name" value="MetI-like"/>
</dbReference>
<dbReference type="PANTHER" id="PTHR30183:SF6">
    <property type="entry name" value="INNER MEMBRANE ABC TRANSPORTER PERMEASE PROTEIN YNJC"/>
    <property type="match status" value="1"/>
</dbReference>
<dbReference type="Gene3D" id="1.10.3720.10">
    <property type="entry name" value="MetI-like"/>
    <property type="match status" value="2"/>
</dbReference>